<gene>
    <name evidence="2" type="ORF">RRF57_000165</name>
</gene>
<sequence>MGSALSLAGVAPLNSSKETGDENSGAKVGLAAPPTVRLRGSQKSMSWSQLGEGDGESDGHDMDDDDEDIVYEAVLSAKERLVGVVQELLALLLMMIGVVTGRPLERLALSEMPFPV</sequence>
<feature type="region of interest" description="Disordered" evidence="1">
    <location>
        <begin position="1"/>
        <end position="65"/>
    </location>
</feature>
<feature type="compositionally biased region" description="Acidic residues" evidence="1">
    <location>
        <begin position="53"/>
        <end position="65"/>
    </location>
</feature>
<reference evidence="2 3" key="1">
    <citation type="submission" date="2023-10" db="EMBL/GenBank/DDBJ databases">
        <title>Draft genome sequence of Xylaria bambusicola isolate GMP-LS, the root and basal stem rot pathogen of sugarcane in Indonesia.</title>
        <authorList>
            <person name="Selvaraj P."/>
            <person name="Muralishankar V."/>
            <person name="Muruganantham S."/>
            <person name="Sp S."/>
            <person name="Haryani S."/>
            <person name="Lau K.J.X."/>
            <person name="Naqvi N.I."/>
        </authorList>
    </citation>
    <scope>NUCLEOTIDE SEQUENCE [LARGE SCALE GENOMIC DNA]</scope>
    <source>
        <strain evidence="2">GMP-LS</strain>
    </source>
</reference>
<evidence type="ECO:0000313" key="2">
    <source>
        <dbReference type="EMBL" id="KAK5624449.1"/>
    </source>
</evidence>
<comment type="caution">
    <text evidence="2">The sequence shown here is derived from an EMBL/GenBank/DDBJ whole genome shotgun (WGS) entry which is preliminary data.</text>
</comment>
<name>A0AAN7UE38_9PEZI</name>
<evidence type="ECO:0000256" key="1">
    <source>
        <dbReference type="SAM" id="MobiDB-lite"/>
    </source>
</evidence>
<organism evidence="2 3">
    <name type="scientific">Xylaria bambusicola</name>
    <dbReference type="NCBI Taxonomy" id="326684"/>
    <lineage>
        <taxon>Eukaryota</taxon>
        <taxon>Fungi</taxon>
        <taxon>Dikarya</taxon>
        <taxon>Ascomycota</taxon>
        <taxon>Pezizomycotina</taxon>
        <taxon>Sordariomycetes</taxon>
        <taxon>Xylariomycetidae</taxon>
        <taxon>Xylariales</taxon>
        <taxon>Xylariaceae</taxon>
        <taxon>Xylaria</taxon>
    </lineage>
</organism>
<dbReference type="AlphaFoldDB" id="A0AAN7UE38"/>
<accession>A0AAN7UE38</accession>
<dbReference type="Proteomes" id="UP001305414">
    <property type="component" value="Unassembled WGS sequence"/>
</dbReference>
<dbReference type="EMBL" id="JAWHQM010000001">
    <property type="protein sequence ID" value="KAK5624449.1"/>
    <property type="molecule type" value="Genomic_DNA"/>
</dbReference>
<keyword evidence="3" id="KW-1185">Reference proteome</keyword>
<evidence type="ECO:0000313" key="3">
    <source>
        <dbReference type="Proteomes" id="UP001305414"/>
    </source>
</evidence>
<protein>
    <submittedName>
        <fullName evidence="2">Uncharacterized protein</fullName>
    </submittedName>
</protein>
<proteinExistence type="predicted"/>